<evidence type="ECO:0000313" key="2">
    <source>
        <dbReference type="Proteomes" id="UP000515211"/>
    </source>
</evidence>
<dbReference type="GeneID" id="110273513"/>
<feature type="region of interest" description="Disordered" evidence="1">
    <location>
        <begin position="24"/>
        <end position="69"/>
    </location>
</feature>
<name>A0A9C6T6J4_ARADU</name>
<feature type="region of interest" description="Disordered" evidence="1">
    <location>
        <begin position="161"/>
        <end position="188"/>
    </location>
</feature>
<organism evidence="2 3">
    <name type="scientific">Arachis duranensis</name>
    <name type="common">Wild peanut</name>
    <dbReference type="NCBI Taxonomy" id="130453"/>
    <lineage>
        <taxon>Eukaryota</taxon>
        <taxon>Viridiplantae</taxon>
        <taxon>Streptophyta</taxon>
        <taxon>Embryophyta</taxon>
        <taxon>Tracheophyta</taxon>
        <taxon>Spermatophyta</taxon>
        <taxon>Magnoliopsida</taxon>
        <taxon>eudicotyledons</taxon>
        <taxon>Gunneridae</taxon>
        <taxon>Pentapetalae</taxon>
        <taxon>rosids</taxon>
        <taxon>fabids</taxon>
        <taxon>Fabales</taxon>
        <taxon>Fabaceae</taxon>
        <taxon>Papilionoideae</taxon>
        <taxon>50 kb inversion clade</taxon>
        <taxon>dalbergioids sensu lato</taxon>
        <taxon>Dalbergieae</taxon>
        <taxon>Pterocarpus clade</taxon>
        <taxon>Arachis</taxon>
    </lineage>
</organism>
<dbReference type="Proteomes" id="UP000515211">
    <property type="component" value="Chromosome 7"/>
</dbReference>
<evidence type="ECO:0000256" key="1">
    <source>
        <dbReference type="SAM" id="MobiDB-lite"/>
    </source>
</evidence>
<accession>A0A9C6T6J4</accession>
<feature type="compositionally biased region" description="Basic and acidic residues" evidence="1">
    <location>
        <begin position="163"/>
        <end position="188"/>
    </location>
</feature>
<dbReference type="KEGG" id="adu:110273513"/>
<feature type="compositionally biased region" description="Low complexity" evidence="1">
    <location>
        <begin position="35"/>
        <end position="45"/>
    </location>
</feature>
<dbReference type="RefSeq" id="XP_052108276.1">
    <property type="nucleotide sequence ID" value="XM_052252316.1"/>
</dbReference>
<reference evidence="3" key="2">
    <citation type="submission" date="2025-08" db="UniProtKB">
        <authorList>
            <consortium name="RefSeq"/>
        </authorList>
    </citation>
    <scope>IDENTIFICATION</scope>
    <source>
        <tissue evidence="3">Whole plant</tissue>
    </source>
</reference>
<protein>
    <submittedName>
        <fullName evidence="3">Uncharacterized protein LOC110273513</fullName>
    </submittedName>
</protein>
<keyword evidence="2" id="KW-1185">Reference proteome</keyword>
<sequence>MDLIHDGDDGDEDSSATLMVSPAEEVAGETSGQVAEADQAEAAEAPLGNSPVNPSVEEEVHMEEDLGSADDDLKVVGNLKKRKRDSGKALCVMEKNFDAGDFIESQLLPGTEDYIRDADLAGQARWIYRSLLRVAAIAKKMEPVLGNFHVMEGKLRNSQKNLIDSRSREESLKKKLSEQEEKAKEDANEINRLVERDLALMKDLNASSGETAATEKKVKDLEKKLKLAESSATASLQEAAALKKKNKEIAKGAREVVKLTEEGIKLQVAVLGPDLDLSQVGTLKTVKDGKIIDILKP</sequence>
<feature type="compositionally biased region" description="Acidic residues" evidence="1">
    <location>
        <begin position="56"/>
        <end position="69"/>
    </location>
</feature>
<reference evidence="2" key="1">
    <citation type="journal article" date="2016" name="Nat. Genet.">
        <title>The genome sequences of Arachis duranensis and Arachis ipaensis, the diploid ancestors of cultivated peanut.</title>
        <authorList>
            <person name="Bertioli D.J."/>
            <person name="Cannon S.B."/>
            <person name="Froenicke L."/>
            <person name="Huang G."/>
            <person name="Farmer A.D."/>
            <person name="Cannon E.K."/>
            <person name="Liu X."/>
            <person name="Gao D."/>
            <person name="Clevenger J."/>
            <person name="Dash S."/>
            <person name="Ren L."/>
            <person name="Moretzsohn M.C."/>
            <person name="Shirasawa K."/>
            <person name="Huang W."/>
            <person name="Vidigal B."/>
            <person name="Abernathy B."/>
            <person name="Chu Y."/>
            <person name="Niederhuth C.E."/>
            <person name="Umale P."/>
            <person name="Araujo A.C."/>
            <person name="Kozik A."/>
            <person name="Kim K.D."/>
            <person name="Burow M.D."/>
            <person name="Varshney R.K."/>
            <person name="Wang X."/>
            <person name="Zhang X."/>
            <person name="Barkley N."/>
            <person name="Guimaraes P.M."/>
            <person name="Isobe S."/>
            <person name="Guo B."/>
            <person name="Liao B."/>
            <person name="Stalker H.T."/>
            <person name="Schmitz R.J."/>
            <person name="Scheffler B.E."/>
            <person name="Leal-Bertioli S.C."/>
            <person name="Xun X."/>
            <person name="Jackson S.A."/>
            <person name="Michelmore R."/>
            <person name="Ozias-Akins P."/>
        </authorList>
    </citation>
    <scope>NUCLEOTIDE SEQUENCE [LARGE SCALE GENOMIC DNA]</scope>
    <source>
        <strain evidence="2">cv. V14167</strain>
    </source>
</reference>
<evidence type="ECO:0000313" key="3">
    <source>
        <dbReference type="RefSeq" id="XP_052108276.1"/>
    </source>
</evidence>
<gene>
    <name evidence="3" type="primary">LOC110273513</name>
</gene>
<dbReference type="AlphaFoldDB" id="A0A9C6T6J4"/>
<proteinExistence type="predicted"/>